<sequence length="52" mass="5842">MFRTQLYRCTYSLEAAALTNSSSSPRDHTLETQTPNTECLRKSLLMPGSFSV</sequence>
<name>A0A0N7L3F3_PLAHL</name>
<dbReference type="AlphaFoldDB" id="A0A0N7L3F3"/>
<evidence type="ECO:0000313" key="2">
    <source>
        <dbReference type="Proteomes" id="UP000054928"/>
    </source>
</evidence>
<reference evidence="2" key="1">
    <citation type="submission" date="2014-09" db="EMBL/GenBank/DDBJ databases">
        <authorList>
            <person name="Sharma Rahul"/>
            <person name="Thines Marco"/>
        </authorList>
    </citation>
    <scope>NUCLEOTIDE SEQUENCE [LARGE SCALE GENOMIC DNA]</scope>
</reference>
<dbReference type="GeneID" id="36395107"/>
<dbReference type="EMBL" id="CCYD01000109">
    <property type="protein sequence ID" value="CEG35715.1"/>
    <property type="molecule type" value="Genomic_DNA"/>
</dbReference>
<evidence type="ECO:0000313" key="1">
    <source>
        <dbReference type="EMBL" id="CEG35715.1"/>
    </source>
</evidence>
<accession>A0A0N7L3F3</accession>
<dbReference type="Proteomes" id="UP000054928">
    <property type="component" value="Unassembled WGS sequence"/>
</dbReference>
<dbReference type="RefSeq" id="XP_024572084.1">
    <property type="nucleotide sequence ID" value="XM_024727259.1"/>
</dbReference>
<keyword evidence="2" id="KW-1185">Reference proteome</keyword>
<organism evidence="1 2">
    <name type="scientific">Plasmopara halstedii</name>
    <name type="common">Downy mildew of sunflower</name>
    <dbReference type="NCBI Taxonomy" id="4781"/>
    <lineage>
        <taxon>Eukaryota</taxon>
        <taxon>Sar</taxon>
        <taxon>Stramenopiles</taxon>
        <taxon>Oomycota</taxon>
        <taxon>Peronosporomycetes</taxon>
        <taxon>Peronosporales</taxon>
        <taxon>Peronosporaceae</taxon>
        <taxon>Plasmopara</taxon>
    </lineage>
</organism>
<protein>
    <submittedName>
        <fullName evidence="1">Uncharacterized protein</fullName>
    </submittedName>
</protein>
<proteinExistence type="predicted"/>